<dbReference type="Proteomes" id="UP001055811">
    <property type="component" value="Linkage Group LG08"/>
</dbReference>
<accession>A0ACB8ZMW2</accession>
<proteinExistence type="predicted"/>
<keyword evidence="2" id="KW-1185">Reference proteome</keyword>
<organism evidence="1 2">
    <name type="scientific">Cichorium intybus</name>
    <name type="common">Chicory</name>
    <dbReference type="NCBI Taxonomy" id="13427"/>
    <lineage>
        <taxon>Eukaryota</taxon>
        <taxon>Viridiplantae</taxon>
        <taxon>Streptophyta</taxon>
        <taxon>Embryophyta</taxon>
        <taxon>Tracheophyta</taxon>
        <taxon>Spermatophyta</taxon>
        <taxon>Magnoliopsida</taxon>
        <taxon>eudicotyledons</taxon>
        <taxon>Gunneridae</taxon>
        <taxon>Pentapetalae</taxon>
        <taxon>asterids</taxon>
        <taxon>campanulids</taxon>
        <taxon>Asterales</taxon>
        <taxon>Asteraceae</taxon>
        <taxon>Cichorioideae</taxon>
        <taxon>Cichorieae</taxon>
        <taxon>Cichoriinae</taxon>
        <taxon>Cichorium</taxon>
    </lineage>
</organism>
<reference evidence="1 2" key="2">
    <citation type="journal article" date="2022" name="Mol. Ecol. Resour.">
        <title>The genomes of chicory, endive, great burdock and yacon provide insights into Asteraceae paleo-polyploidization history and plant inulin production.</title>
        <authorList>
            <person name="Fan W."/>
            <person name="Wang S."/>
            <person name="Wang H."/>
            <person name="Wang A."/>
            <person name="Jiang F."/>
            <person name="Liu H."/>
            <person name="Zhao H."/>
            <person name="Xu D."/>
            <person name="Zhang Y."/>
        </authorList>
    </citation>
    <scope>NUCLEOTIDE SEQUENCE [LARGE SCALE GENOMIC DNA]</scope>
    <source>
        <strain evidence="2">cv. Punajuju</strain>
        <tissue evidence="1">Leaves</tissue>
    </source>
</reference>
<evidence type="ECO:0000313" key="2">
    <source>
        <dbReference type="Proteomes" id="UP001055811"/>
    </source>
</evidence>
<protein>
    <submittedName>
        <fullName evidence="1">Uncharacterized protein</fullName>
    </submittedName>
</protein>
<gene>
    <name evidence="1" type="ORF">L2E82_42863</name>
</gene>
<comment type="caution">
    <text evidence="1">The sequence shown here is derived from an EMBL/GenBank/DDBJ whole genome shotgun (WGS) entry which is preliminary data.</text>
</comment>
<reference evidence="2" key="1">
    <citation type="journal article" date="2022" name="Mol. Ecol. Resour.">
        <title>The genomes of chicory, endive, great burdock and yacon provide insights into Asteraceae palaeo-polyploidization history and plant inulin production.</title>
        <authorList>
            <person name="Fan W."/>
            <person name="Wang S."/>
            <person name="Wang H."/>
            <person name="Wang A."/>
            <person name="Jiang F."/>
            <person name="Liu H."/>
            <person name="Zhao H."/>
            <person name="Xu D."/>
            <person name="Zhang Y."/>
        </authorList>
    </citation>
    <scope>NUCLEOTIDE SEQUENCE [LARGE SCALE GENOMIC DNA]</scope>
    <source>
        <strain evidence="2">cv. Punajuju</strain>
    </source>
</reference>
<name>A0ACB8ZMW2_CICIN</name>
<sequence length="196" mass="22886">MAIGSSSEPKPGSPSFFKVVRYPSAPHLSLPIAFVRRYLDKIPKNPTLKTATGEHSWRLTFKKIGEDYCFAHGWEKLAKDAELRIRDILVFWLIDSFTFQVSFFDEHGCDKDPPLNNTGDGDEDDGDYDDDDDDDVVTPDEDLYFQKVISLKNHKYYMVLPKKFLAWDKHQEQWRAGSYWMALPLYHRIGTWWTVE</sequence>
<evidence type="ECO:0000313" key="1">
    <source>
        <dbReference type="EMBL" id="KAI3698933.1"/>
    </source>
</evidence>
<dbReference type="EMBL" id="CM042016">
    <property type="protein sequence ID" value="KAI3698933.1"/>
    <property type="molecule type" value="Genomic_DNA"/>
</dbReference>